<evidence type="ECO:0000313" key="1">
    <source>
        <dbReference type="EMBL" id="KAF3545392.1"/>
    </source>
</evidence>
<name>A0ABQ7C178_BRACR</name>
<evidence type="ECO:0000313" key="2">
    <source>
        <dbReference type="Proteomes" id="UP000266723"/>
    </source>
</evidence>
<dbReference type="Gene3D" id="3.10.20.90">
    <property type="entry name" value="Phosphatidylinositol 3-kinase Catalytic Subunit, Chain A, domain 1"/>
    <property type="match status" value="1"/>
</dbReference>
<keyword evidence="2" id="KW-1185">Reference proteome</keyword>
<dbReference type="Proteomes" id="UP000266723">
    <property type="component" value="Unassembled WGS sequence"/>
</dbReference>
<dbReference type="EMBL" id="QGKV02000832">
    <property type="protein sequence ID" value="KAF3545392.1"/>
    <property type="molecule type" value="Genomic_DNA"/>
</dbReference>
<organism evidence="1 2">
    <name type="scientific">Brassica cretica</name>
    <name type="common">Mustard</name>
    <dbReference type="NCBI Taxonomy" id="69181"/>
    <lineage>
        <taxon>Eukaryota</taxon>
        <taxon>Viridiplantae</taxon>
        <taxon>Streptophyta</taxon>
        <taxon>Embryophyta</taxon>
        <taxon>Tracheophyta</taxon>
        <taxon>Spermatophyta</taxon>
        <taxon>Magnoliopsida</taxon>
        <taxon>eudicotyledons</taxon>
        <taxon>Gunneridae</taxon>
        <taxon>Pentapetalae</taxon>
        <taxon>rosids</taxon>
        <taxon>malvids</taxon>
        <taxon>Brassicales</taxon>
        <taxon>Brassicaceae</taxon>
        <taxon>Brassiceae</taxon>
        <taxon>Brassica</taxon>
    </lineage>
</organism>
<protein>
    <recommendedName>
        <fullName evidence="3">Autophagy-related protein</fullName>
    </recommendedName>
</protein>
<accession>A0ABQ7C178</accession>
<proteinExistence type="predicted"/>
<dbReference type="SUPFAM" id="SSF54236">
    <property type="entry name" value="Ubiquitin-like"/>
    <property type="match status" value="1"/>
</dbReference>
<gene>
    <name evidence="1" type="ORF">DY000_02006355</name>
</gene>
<comment type="caution">
    <text evidence="1">The sequence shown here is derived from an EMBL/GenBank/DDBJ whole genome shotgun (WGS) entry which is preliminary data.</text>
</comment>
<evidence type="ECO:0008006" key="3">
    <source>
        <dbReference type="Google" id="ProtNLM"/>
    </source>
</evidence>
<dbReference type="InterPro" id="IPR029071">
    <property type="entry name" value="Ubiquitin-like_domsf"/>
</dbReference>
<reference evidence="1 2" key="1">
    <citation type="journal article" date="2020" name="BMC Genomics">
        <title>Intraspecific diversification of the crop wild relative Brassica cretica Lam. using demographic model selection.</title>
        <authorList>
            <person name="Kioukis A."/>
            <person name="Michalopoulou V.A."/>
            <person name="Briers L."/>
            <person name="Pirintsos S."/>
            <person name="Studholme D.J."/>
            <person name="Pavlidis P."/>
            <person name="Sarris P.F."/>
        </authorList>
    </citation>
    <scope>NUCLEOTIDE SEQUENCE [LARGE SCALE GENOMIC DNA]</scope>
    <source>
        <strain evidence="2">cv. PFS-1207/04</strain>
    </source>
</reference>
<sequence length="64" mass="7516">MIFACLKFAESDRVAMAKSSFQLSNPLETRMNEATRIREKYPDRVPVIVENMTWQEENIRPRLG</sequence>